<keyword evidence="4 10" id="KW-0378">Hydrolase</keyword>
<keyword evidence="1" id="KW-0768">Sushi</keyword>
<evidence type="ECO:0000256" key="7">
    <source>
        <dbReference type="ARBA" id="ARBA00023157"/>
    </source>
</evidence>
<keyword evidence="7" id="KW-1015">Disulfide bond</keyword>
<dbReference type="AlphaFoldDB" id="A0A139WF60"/>
<dbReference type="FunFam" id="2.40.10.10:FF:000120">
    <property type="entry name" value="Putative serine protease"/>
    <property type="match status" value="1"/>
</dbReference>
<evidence type="ECO:0000259" key="12">
    <source>
        <dbReference type="PROSITE" id="PS50240"/>
    </source>
</evidence>
<dbReference type="Gene3D" id="2.40.10.10">
    <property type="entry name" value="Trypsin-like serine proteases"/>
    <property type="match status" value="2"/>
</dbReference>
<dbReference type="InterPro" id="IPR001254">
    <property type="entry name" value="Trypsin_dom"/>
</dbReference>
<comment type="domain">
    <text evidence="11">The clip domain consists of 35-55 residues which are 'knitted' together usually by 3 conserved disulfide bonds forming a clip-like compact structure.</text>
</comment>
<dbReference type="PROSITE" id="PS51888">
    <property type="entry name" value="CLIP"/>
    <property type="match status" value="1"/>
</dbReference>
<evidence type="ECO:0000256" key="1">
    <source>
        <dbReference type="ARBA" id="ARBA00022659"/>
    </source>
</evidence>
<reference evidence="14 15" key="2">
    <citation type="journal article" date="2010" name="Nucleic Acids Res.">
        <title>BeetleBase in 2010: revisions to provide comprehensive genomic information for Tribolium castaneum.</title>
        <authorList>
            <person name="Kim H.S."/>
            <person name="Murphy T."/>
            <person name="Xia J."/>
            <person name="Caragea D."/>
            <person name="Park Y."/>
            <person name="Beeman R.W."/>
            <person name="Lorenzen M.D."/>
            <person name="Butcher S."/>
            <person name="Manak J.R."/>
            <person name="Brown S.J."/>
        </authorList>
    </citation>
    <scope>GENOME REANNOTATION</scope>
    <source>
        <strain evidence="14 15">Georgia GA2</strain>
    </source>
</reference>
<dbReference type="SMART" id="SM00680">
    <property type="entry name" value="CLIP"/>
    <property type="match status" value="1"/>
</dbReference>
<keyword evidence="6 10" id="KW-0720">Serine protease</keyword>
<dbReference type="CDD" id="cd00190">
    <property type="entry name" value="Tryp_SPc"/>
    <property type="match status" value="1"/>
</dbReference>
<dbReference type="PROSITE" id="PS50240">
    <property type="entry name" value="TRYPSIN_DOM"/>
    <property type="match status" value="1"/>
</dbReference>
<keyword evidence="2 10" id="KW-0645">Protease</keyword>
<dbReference type="Gene3D" id="3.30.1640.30">
    <property type="match status" value="1"/>
</dbReference>
<dbReference type="Pfam" id="PF00089">
    <property type="entry name" value="Trypsin"/>
    <property type="match status" value="1"/>
</dbReference>
<evidence type="ECO:0000313" key="15">
    <source>
        <dbReference type="Proteomes" id="UP000007266"/>
    </source>
</evidence>
<dbReference type="InterPro" id="IPR022700">
    <property type="entry name" value="CLIP"/>
</dbReference>
<evidence type="ECO:0000256" key="8">
    <source>
        <dbReference type="ARBA" id="ARBA00024195"/>
    </source>
</evidence>
<dbReference type="InterPro" id="IPR043504">
    <property type="entry name" value="Peptidase_S1_PA_chymotrypsin"/>
</dbReference>
<dbReference type="OMA" id="PLMYPGK"/>
<dbReference type="PRINTS" id="PR00722">
    <property type="entry name" value="CHYMOTRYPSIN"/>
</dbReference>
<feature type="domain" description="Clip" evidence="13">
    <location>
        <begin position="31"/>
        <end position="85"/>
    </location>
</feature>
<accession>A0A139WF60</accession>
<proteinExistence type="inferred from homology"/>
<dbReference type="eggNOG" id="KOG3627">
    <property type="taxonomic scope" value="Eukaryota"/>
</dbReference>
<gene>
    <name evidence="14" type="primary">AUGUSTUS-3.0.2_34786</name>
    <name evidence="14" type="ORF">TcasGA2_TC034786</name>
</gene>
<dbReference type="GO" id="GO:0005615">
    <property type="term" value="C:extracellular space"/>
    <property type="evidence" value="ECO:0000318"/>
    <property type="project" value="GO_Central"/>
</dbReference>
<organism evidence="14 15">
    <name type="scientific">Tribolium castaneum</name>
    <name type="common">Red flour beetle</name>
    <dbReference type="NCBI Taxonomy" id="7070"/>
    <lineage>
        <taxon>Eukaryota</taxon>
        <taxon>Metazoa</taxon>
        <taxon>Ecdysozoa</taxon>
        <taxon>Arthropoda</taxon>
        <taxon>Hexapoda</taxon>
        <taxon>Insecta</taxon>
        <taxon>Pterygota</taxon>
        <taxon>Neoptera</taxon>
        <taxon>Endopterygota</taxon>
        <taxon>Coleoptera</taxon>
        <taxon>Polyphaga</taxon>
        <taxon>Cucujiformia</taxon>
        <taxon>Tenebrionidae</taxon>
        <taxon>Tenebrionidae incertae sedis</taxon>
        <taxon>Tribolium</taxon>
    </lineage>
</organism>
<dbReference type="SMART" id="SM00020">
    <property type="entry name" value="Tryp_SPc"/>
    <property type="match status" value="1"/>
</dbReference>
<keyword evidence="15" id="KW-1185">Reference proteome</keyword>
<dbReference type="EC" id="3.4.21.-" evidence="10"/>
<dbReference type="STRING" id="7070.A0A139WF60"/>
<comment type="similarity">
    <text evidence="8 11">Belongs to the peptidase S1 family. CLIP subfamily.</text>
</comment>
<dbReference type="OrthoDB" id="547031at2759"/>
<evidence type="ECO:0000256" key="10">
    <source>
        <dbReference type="RuleBase" id="RU363034"/>
    </source>
</evidence>
<dbReference type="InterPro" id="IPR038565">
    <property type="entry name" value="CLIP_sf"/>
</dbReference>
<evidence type="ECO:0000256" key="9">
    <source>
        <dbReference type="ARBA" id="ARBA00052079"/>
    </source>
</evidence>
<sequence>MVCSNKLLNVCLFLLLHITIAKRKWAIEDDKCITKSGEIGTCISLNSCKPLFDSINTSISSIQKISSLFRLHHCGFNDKEPKVCCAYNKTDLLPKECGYLDTSGRIVNGRDALLFEFPWMALLIYKNINSGSISEGTSFKCGGTIINDRYILTAAHCLRGLTKTKLIKVRVGEYNIETLEDCEESEDGRICSPPYQDLRVEEVIFHEDYNVLLFQNDIGLIRVPKMNLSLENIRPVCLPLDDNARNYNFTNRYGVVTGWGVTDEATGSTSSTLKKVQIPVVPHEECVKMYQNITKITHQQLCAGSTTNRINGDACAGDSGGPLHVLVKFDGDTRVVQQGIVSFGSRRCGKDKYPGVYTKVAPYIDWILDNINP</sequence>
<comment type="catalytic activity">
    <reaction evidence="9">
        <text>Selective cleavage of 103-Arg-|-Ser-104 and 124-Ile-|-Ile-125 bonds in Limulus clotting factor B to form activated factor B. Cleavage of -Pro-Arg-|-Xaa- bonds in synthetic substrates.</text>
        <dbReference type="EC" id="3.4.21.84"/>
    </reaction>
</comment>
<dbReference type="KEGG" id="tca:661472"/>
<dbReference type="EMBL" id="KQ971353">
    <property type="protein sequence ID" value="KYB26593.1"/>
    <property type="molecule type" value="Genomic_DNA"/>
</dbReference>
<evidence type="ECO:0000256" key="3">
    <source>
        <dbReference type="ARBA" id="ARBA00022729"/>
    </source>
</evidence>
<dbReference type="PANTHER" id="PTHR24256">
    <property type="entry name" value="TRYPTASE-RELATED"/>
    <property type="match status" value="1"/>
</dbReference>
<dbReference type="InterPro" id="IPR033116">
    <property type="entry name" value="TRYPSIN_SER"/>
</dbReference>
<keyword evidence="5" id="KW-0353">Hemolymph clotting</keyword>
<evidence type="ECO:0000256" key="6">
    <source>
        <dbReference type="ARBA" id="ARBA00022825"/>
    </source>
</evidence>
<dbReference type="GO" id="GO:0004252">
    <property type="term" value="F:serine-type endopeptidase activity"/>
    <property type="evidence" value="ECO:0007669"/>
    <property type="project" value="UniProtKB-UniRule"/>
</dbReference>
<dbReference type="InParanoid" id="A0A139WF60"/>
<feature type="domain" description="Peptidase S1" evidence="12">
    <location>
        <begin position="106"/>
        <end position="372"/>
    </location>
</feature>
<dbReference type="Proteomes" id="UP000007266">
    <property type="component" value="Linkage group 7"/>
</dbReference>
<dbReference type="InterPro" id="IPR018114">
    <property type="entry name" value="TRYPSIN_HIS"/>
</dbReference>
<dbReference type="PROSITE" id="PS00135">
    <property type="entry name" value="TRYPSIN_SER"/>
    <property type="match status" value="1"/>
</dbReference>
<dbReference type="PhylomeDB" id="A0A139WF60"/>
<dbReference type="GO" id="GO:0006508">
    <property type="term" value="P:proteolysis"/>
    <property type="evidence" value="ECO:0007669"/>
    <property type="project" value="UniProtKB-KW"/>
</dbReference>
<evidence type="ECO:0000256" key="5">
    <source>
        <dbReference type="ARBA" id="ARBA00022820"/>
    </source>
</evidence>
<keyword evidence="3 11" id="KW-0732">Signal</keyword>
<protein>
    <recommendedName>
        <fullName evidence="11">CLIP domain-containing serine protease</fullName>
        <ecNumber evidence="10">3.4.21.-</ecNumber>
    </recommendedName>
</protein>
<dbReference type="InterPro" id="IPR001314">
    <property type="entry name" value="Peptidase_S1A"/>
</dbReference>
<reference evidence="14 15" key="1">
    <citation type="journal article" date="2008" name="Nature">
        <title>The genome of the model beetle and pest Tribolium castaneum.</title>
        <authorList>
            <consortium name="Tribolium Genome Sequencing Consortium"/>
            <person name="Richards S."/>
            <person name="Gibbs R.A."/>
            <person name="Weinstock G.M."/>
            <person name="Brown S.J."/>
            <person name="Denell R."/>
            <person name="Beeman R.W."/>
            <person name="Gibbs R."/>
            <person name="Beeman R.W."/>
            <person name="Brown S.J."/>
            <person name="Bucher G."/>
            <person name="Friedrich M."/>
            <person name="Grimmelikhuijzen C.J."/>
            <person name="Klingler M."/>
            <person name="Lorenzen M."/>
            <person name="Richards S."/>
            <person name="Roth S."/>
            <person name="Schroder R."/>
            <person name="Tautz D."/>
            <person name="Zdobnov E.M."/>
            <person name="Muzny D."/>
            <person name="Gibbs R.A."/>
            <person name="Weinstock G.M."/>
            <person name="Attaway T."/>
            <person name="Bell S."/>
            <person name="Buhay C.J."/>
            <person name="Chandrabose M.N."/>
            <person name="Chavez D."/>
            <person name="Clerk-Blankenburg K.P."/>
            <person name="Cree A."/>
            <person name="Dao M."/>
            <person name="Davis C."/>
            <person name="Chacko J."/>
            <person name="Dinh H."/>
            <person name="Dugan-Rocha S."/>
            <person name="Fowler G."/>
            <person name="Garner T.T."/>
            <person name="Garnes J."/>
            <person name="Gnirke A."/>
            <person name="Hawes A."/>
            <person name="Hernandez J."/>
            <person name="Hines S."/>
            <person name="Holder M."/>
            <person name="Hume J."/>
            <person name="Jhangiani S.N."/>
            <person name="Joshi V."/>
            <person name="Khan Z.M."/>
            <person name="Jackson L."/>
            <person name="Kovar C."/>
            <person name="Kowis A."/>
            <person name="Lee S."/>
            <person name="Lewis L.R."/>
            <person name="Margolis J."/>
            <person name="Morgan M."/>
            <person name="Nazareth L.V."/>
            <person name="Nguyen N."/>
            <person name="Okwuonu G."/>
            <person name="Parker D."/>
            <person name="Richards S."/>
            <person name="Ruiz S.J."/>
            <person name="Santibanez J."/>
            <person name="Savard J."/>
            <person name="Scherer S.E."/>
            <person name="Schneider B."/>
            <person name="Sodergren E."/>
            <person name="Tautz D."/>
            <person name="Vattahil S."/>
            <person name="Villasana D."/>
            <person name="White C.S."/>
            <person name="Wright R."/>
            <person name="Park Y."/>
            <person name="Beeman R.W."/>
            <person name="Lord J."/>
            <person name="Oppert B."/>
            <person name="Lorenzen M."/>
            <person name="Brown S."/>
            <person name="Wang L."/>
            <person name="Savard J."/>
            <person name="Tautz D."/>
            <person name="Richards S."/>
            <person name="Weinstock G."/>
            <person name="Gibbs R.A."/>
            <person name="Liu Y."/>
            <person name="Worley K."/>
            <person name="Weinstock G."/>
            <person name="Elsik C.G."/>
            <person name="Reese J.T."/>
            <person name="Elhaik E."/>
            <person name="Landan G."/>
            <person name="Graur D."/>
            <person name="Arensburger P."/>
            <person name="Atkinson P."/>
            <person name="Beeman R.W."/>
            <person name="Beidler J."/>
            <person name="Brown S.J."/>
            <person name="Demuth J.P."/>
            <person name="Drury D.W."/>
            <person name="Du Y.Z."/>
            <person name="Fujiwara H."/>
            <person name="Lorenzen M."/>
            <person name="Maselli V."/>
            <person name="Osanai M."/>
            <person name="Park Y."/>
            <person name="Robertson H.M."/>
            <person name="Tu Z."/>
            <person name="Wang J.J."/>
            <person name="Wang S."/>
            <person name="Richards S."/>
            <person name="Song H."/>
            <person name="Zhang L."/>
            <person name="Sodergren E."/>
            <person name="Werner D."/>
            <person name="Stanke M."/>
            <person name="Morgenstern B."/>
            <person name="Solovyev V."/>
            <person name="Kosarev P."/>
            <person name="Brown G."/>
            <person name="Chen H.C."/>
            <person name="Ermolaeva O."/>
            <person name="Hlavina W."/>
            <person name="Kapustin Y."/>
            <person name="Kiryutin B."/>
            <person name="Kitts P."/>
            <person name="Maglott D."/>
            <person name="Pruitt K."/>
            <person name="Sapojnikov V."/>
            <person name="Souvorov A."/>
            <person name="Mackey A.J."/>
            <person name="Waterhouse R.M."/>
            <person name="Wyder S."/>
            <person name="Zdobnov E.M."/>
            <person name="Zdobnov E.M."/>
            <person name="Wyder S."/>
            <person name="Kriventseva E.V."/>
            <person name="Kadowaki T."/>
            <person name="Bork P."/>
            <person name="Aranda M."/>
            <person name="Bao R."/>
            <person name="Beermann A."/>
            <person name="Berns N."/>
            <person name="Bolognesi R."/>
            <person name="Bonneton F."/>
            <person name="Bopp D."/>
            <person name="Brown S.J."/>
            <person name="Bucher G."/>
            <person name="Butts T."/>
            <person name="Chaumot A."/>
            <person name="Denell R.E."/>
            <person name="Ferrier D.E."/>
            <person name="Friedrich M."/>
            <person name="Gordon C.M."/>
            <person name="Jindra M."/>
            <person name="Klingler M."/>
            <person name="Lan Q."/>
            <person name="Lattorff H.M."/>
            <person name="Laudet V."/>
            <person name="von Levetsow C."/>
            <person name="Liu Z."/>
            <person name="Lutz R."/>
            <person name="Lynch J.A."/>
            <person name="da Fonseca R.N."/>
            <person name="Posnien N."/>
            <person name="Reuter R."/>
            <person name="Roth S."/>
            <person name="Savard J."/>
            <person name="Schinko J.B."/>
            <person name="Schmitt C."/>
            <person name="Schoppmeier M."/>
            <person name="Schroder R."/>
            <person name="Shippy T.D."/>
            <person name="Simonnet F."/>
            <person name="Marques-Souza H."/>
            <person name="Tautz D."/>
            <person name="Tomoyasu Y."/>
            <person name="Trauner J."/>
            <person name="Van der Zee M."/>
            <person name="Vervoort M."/>
            <person name="Wittkopp N."/>
            <person name="Wimmer E.A."/>
            <person name="Yang X."/>
            <person name="Jones A.K."/>
            <person name="Sattelle D.B."/>
            <person name="Ebert P.R."/>
            <person name="Nelson D."/>
            <person name="Scott J.G."/>
            <person name="Beeman R.W."/>
            <person name="Muthukrishnan S."/>
            <person name="Kramer K.J."/>
            <person name="Arakane Y."/>
            <person name="Beeman R.W."/>
            <person name="Zhu Q."/>
            <person name="Hogenkamp D."/>
            <person name="Dixit R."/>
            <person name="Oppert B."/>
            <person name="Jiang H."/>
            <person name="Zou Z."/>
            <person name="Marshall J."/>
            <person name="Elpidina E."/>
            <person name="Vinokurov K."/>
            <person name="Oppert C."/>
            <person name="Zou Z."/>
            <person name="Evans J."/>
            <person name="Lu Z."/>
            <person name="Zhao P."/>
            <person name="Sumathipala N."/>
            <person name="Altincicek B."/>
            <person name="Vilcinskas A."/>
            <person name="Williams M."/>
            <person name="Hultmark D."/>
            <person name="Hetru C."/>
            <person name="Jiang H."/>
            <person name="Grimmelikhuijzen C.J."/>
            <person name="Hauser F."/>
            <person name="Cazzamali G."/>
            <person name="Williamson M."/>
            <person name="Park Y."/>
            <person name="Li B."/>
            <person name="Tanaka Y."/>
            <person name="Predel R."/>
            <person name="Neupert S."/>
            <person name="Schachtner J."/>
            <person name="Verleyen P."/>
            <person name="Raible F."/>
            <person name="Bork P."/>
            <person name="Friedrich M."/>
            <person name="Walden K.K."/>
            <person name="Robertson H.M."/>
            <person name="Angeli S."/>
            <person name="Foret S."/>
            <person name="Bucher G."/>
            <person name="Schuetz S."/>
            <person name="Maleszka R."/>
            <person name="Wimmer E.A."/>
            <person name="Beeman R.W."/>
            <person name="Lorenzen M."/>
            <person name="Tomoyasu Y."/>
            <person name="Miller S.C."/>
            <person name="Grossmann D."/>
            <person name="Bucher G."/>
        </authorList>
    </citation>
    <scope>NUCLEOTIDE SEQUENCE [LARGE SCALE GENOMIC DNA]</scope>
    <source>
        <strain evidence="14 15">Georgia GA2</strain>
    </source>
</reference>
<evidence type="ECO:0000256" key="2">
    <source>
        <dbReference type="ARBA" id="ARBA00022670"/>
    </source>
</evidence>
<dbReference type="SUPFAM" id="SSF50494">
    <property type="entry name" value="Trypsin-like serine proteases"/>
    <property type="match status" value="1"/>
</dbReference>
<dbReference type="InterPro" id="IPR051487">
    <property type="entry name" value="Ser/Thr_Proteases_Immune/Dev"/>
</dbReference>
<dbReference type="GO" id="GO:0042381">
    <property type="term" value="P:hemolymph coagulation"/>
    <property type="evidence" value="ECO:0007669"/>
    <property type="project" value="UniProtKB-KW"/>
</dbReference>
<feature type="chain" id="PRO_5023974138" description="CLIP domain-containing serine protease" evidence="11">
    <location>
        <begin position="22"/>
        <end position="373"/>
    </location>
</feature>
<feature type="signal peptide" evidence="11">
    <location>
        <begin position="1"/>
        <end position="21"/>
    </location>
</feature>
<evidence type="ECO:0000259" key="13">
    <source>
        <dbReference type="PROSITE" id="PS51888"/>
    </source>
</evidence>
<dbReference type="GO" id="GO:0045087">
    <property type="term" value="P:innate immune response"/>
    <property type="evidence" value="ECO:0000318"/>
    <property type="project" value="GO_Central"/>
</dbReference>
<keyword evidence="11" id="KW-0964">Secreted</keyword>
<dbReference type="Pfam" id="PF12032">
    <property type="entry name" value="CLIP"/>
    <property type="match status" value="1"/>
</dbReference>
<comment type="subcellular location">
    <subcellularLocation>
        <location evidence="11">Secreted</location>
    </subcellularLocation>
</comment>
<evidence type="ECO:0000256" key="11">
    <source>
        <dbReference type="RuleBase" id="RU366078"/>
    </source>
</evidence>
<evidence type="ECO:0000313" key="14">
    <source>
        <dbReference type="EMBL" id="KYB26593.1"/>
    </source>
</evidence>
<name>A0A139WF60_TRICA</name>
<evidence type="ECO:0000256" key="4">
    <source>
        <dbReference type="ARBA" id="ARBA00022801"/>
    </source>
</evidence>
<dbReference type="PROSITE" id="PS00134">
    <property type="entry name" value="TRYPSIN_HIS"/>
    <property type="match status" value="1"/>
</dbReference>
<dbReference type="InterPro" id="IPR009003">
    <property type="entry name" value="Peptidase_S1_PA"/>
</dbReference>